<feature type="transmembrane region" description="Helical" evidence="1">
    <location>
        <begin position="194"/>
        <end position="216"/>
    </location>
</feature>
<dbReference type="OrthoDB" id="1438590at2"/>
<keyword evidence="1" id="KW-0812">Transmembrane</keyword>
<comment type="caution">
    <text evidence="2">The sequence shown here is derived from an EMBL/GenBank/DDBJ whole genome shotgun (WGS) entry which is preliminary data.</text>
</comment>
<organism evidence="2 3">
    <name type="scientific">Aquimarina aggregata</name>
    <dbReference type="NCBI Taxonomy" id="1642818"/>
    <lineage>
        <taxon>Bacteria</taxon>
        <taxon>Pseudomonadati</taxon>
        <taxon>Bacteroidota</taxon>
        <taxon>Flavobacteriia</taxon>
        <taxon>Flavobacteriales</taxon>
        <taxon>Flavobacteriaceae</taxon>
        <taxon>Aquimarina</taxon>
    </lineage>
</organism>
<accession>A0A162ZNB1</accession>
<name>A0A162ZNB1_9FLAO</name>
<dbReference type="RefSeq" id="WP_066315968.1">
    <property type="nucleotide sequence ID" value="NZ_LQRT01000024.1"/>
</dbReference>
<protein>
    <recommendedName>
        <fullName evidence="4">DUF4271 domain-containing protein</fullName>
    </recommendedName>
</protein>
<feature type="transmembrane region" description="Helical" evidence="1">
    <location>
        <begin position="62"/>
        <end position="82"/>
    </location>
</feature>
<reference evidence="2 3" key="1">
    <citation type="submission" date="2016-01" db="EMBL/GenBank/DDBJ databases">
        <title>The draft genome sequence of Aquimarina sp. RZW4-3-2.</title>
        <authorList>
            <person name="Wang Y."/>
        </authorList>
    </citation>
    <scope>NUCLEOTIDE SEQUENCE [LARGE SCALE GENOMIC DNA]</scope>
    <source>
        <strain evidence="2 3">RZW4-3-2</strain>
    </source>
</reference>
<keyword evidence="1" id="KW-0472">Membrane</keyword>
<proteinExistence type="predicted"/>
<evidence type="ECO:0008006" key="4">
    <source>
        <dbReference type="Google" id="ProtNLM"/>
    </source>
</evidence>
<feature type="transmembrane region" description="Helical" evidence="1">
    <location>
        <begin position="141"/>
        <end position="158"/>
    </location>
</feature>
<dbReference type="AlphaFoldDB" id="A0A162ZNB1"/>
<feature type="transmembrane region" description="Helical" evidence="1">
    <location>
        <begin position="12"/>
        <end position="28"/>
    </location>
</feature>
<dbReference type="Proteomes" id="UP000076715">
    <property type="component" value="Unassembled WGS sequence"/>
</dbReference>
<evidence type="ECO:0000256" key="1">
    <source>
        <dbReference type="SAM" id="Phobius"/>
    </source>
</evidence>
<evidence type="ECO:0000313" key="2">
    <source>
        <dbReference type="EMBL" id="KZS39927.1"/>
    </source>
</evidence>
<keyword evidence="1" id="KW-1133">Transmembrane helix</keyword>
<keyword evidence="3" id="KW-1185">Reference proteome</keyword>
<feature type="transmembrane region" description="Helical" evidence="1">
    <location>
        <begin position="164"/>
        <end position="182"/>
    </location>
</feature>
<dbReference type="STRING" id="1642818.AWE51_09800"/>
<evidence type="ECO:0000313" key="3">
    <source>
        <dbReference type="Proteomes" id="UP000076715"/>
    </source>
</evidence>
<feature type="transmembrane region" description="Helical" evidence="1">
    <location>
        <begin position="94"/>
        <end position="114"/>
    </location>
</feature>
<dbReference type="InterPro" id="IPR025367">
    <property type="entry name" value="DUF4271"/>
</dbReference>
<dbReference type="Pfam" id="PF14093">
    <property type="entry name" value="DUF4271"/>
    <property type="match status" value="1"/>
</dbReference>
<sequence>MEFITREITSNNWLTILLVLCLALLAIAKKLDALKFADFMTLFTSTKYIISSQKTSTLSSPFNTILLILQIISVSLFLYSGFEVFEFEVLPIQINLFFKIIILYTVIVICKLLVEKIVATIFSIDSIVDEYLFHKVSYRNFIGVLLLPINIIFIYAFLPTRNVFIAVLALLFIINAIVLISFYKKNENTILKHLFYFILYLCALEIAPYFILYKLIK</sequence>
<gene>
    <name evidence="2" type="ORF">AWE51_09800</name>
</gene>
<dbReference type="EMBL" id="LQRT01000024">
    <property type="protein sequence ID" value="KZS39927.1"/>
    <property type="molecule type" value="Genomic_DNA"/>
</dbReference>